<evidence type="ECO:0000256" key="1">
    <source>
        <dbReference type="ARBA" id="ARBA00023125"/>
    </source>
</evidence>
<reference evidence="3 4" key="1">
    <citation type="submission" date="2010-08" db="EMBL/GenBank/DDBJ databases">
        <title>The draft genome of Desulfovibrio fructosovorans JJ.</title>
        <authorList>
            <consortium name="US DOE Joint Genome Institute (JGI-PGF)"/>
            <person name="Lucas S."/>
            <person name="Copeland A."/>
            <person name="Lapidus A."/>
            <person name="Cheng J.-F."/>
            <person name="Bruce D."/>
            <person name="Goodwin L."/>
            <person name="Pitluck S."/>
            <person name="Land M.L."/>
            <person name="Hauser L."/>
            <person name="Chang Y.-J."/>
            <person name="Jeffries C."/>
            <person name="Wall J.D."/>
            <person name="Stahl D.A."/>
            <person name="Arkin A.P."/>
            <person name="Dehal P."/>
            <person name="Stolyar S.M."/>
            <person name="Hazen T.C."/>
            <person name="Woyke T.J."/>
        </authorList>
    </citation>
    <scope>NUCLEOTIDE SEQUENCE [LARGE SCALE GENOMIC DNA]</scope>
    <source>
        <strain evidence="3 4">JJ</strain>
    </source>
</reference>
<accession>E1JSE0</accession>
<dbReference type="Gene3D" id="1.10.260.40">
    <property type="entry name" value="lambda repressor-like DNA-binding domains"/>
    <property type="match status" value="1"/>
</dbReference>
<gene>
    <name evidence="3" type="ORF">DesfrDRAFT_0539</name>
</gene>
<dbReference type="Proteomes" id="UP000006250">
    <property type="component" value="Unassembled WGS sequence"/>
</dbReference>
<comment type="caution">
    <text evidence="3">The sequence shown here is derived from an EMBL/GenBank/DDBJ whole genome shotgun (WGS) entry which is preliminary data.</text>
</comment>
<dbReference type="SUPFAM" id="SSF47413">
    <property type="entry name" value="lambda repressor-like DNA-binding domains"/>
    <property type="match status" value="1"/>
</dbReference>
<dbReference type="EMBL" id="AECZ01000002">
    <property type="protein sequence ID" value="EFL52909.1"/>
    <property type="molecule type" value="Genomic_DNA"/>
</dbReference>
<dbReference type="GO" id="GO:0003677">
    <property type="term" value="F:DNA binding"/>
    <property type="evidence" value="ECO:0007669"/>
    <property type="project" value="UniProtKB-KW"/>
</dbReference>
<dbReference type="AlphaFoldDB" id="E1JSE0"/>
<dbReference type="InterPro" id="IPR010982">
    <property type="entry name" value="Lambda_DNA-bd_dom_sf"/>
</dbReference>
<dbReference type="GO" id="GO:0005829">
    <property type="term" value="C:cytosol"/>
    <property type="evidence" value="ECO:0007669"/>
    <property type="project" value="TreeGrafter"/>
</dbReference>
<dbReference type="STRING" id="596151.DesfrDRAFT_0539"/>
<organism evidence="3 4">
    <name type="scientific">Solidesulfovibrio fructosivorans JJ]</name>
    <dbReference type="NCBI Taxonomy" id="596151"/>
    <lineage>
        <taxon>Bacteria</taxon>
        <taxon>Pseudomonadati</taxon>
        <taxon>Thermodesulfobacteriota</taxon>
        <taxon>Desulfovibrionia</taxon>
        <taxon>Desulfovibrionales</taxon>
        <taxon>Desulfovibrionaceae</taxon>
        <taxon>Solidesulfovibrio</taxon>
    </lineage>
</organism>
<dbReference type="InterPro" id="IPR050807">
    <property type="entry name" value="TransReg_Diox_bact_type"/>
</dbReference>
<dbReference type="OrthoDB" id="9807711at2"/>
<dbReference type="PROSITE" id="PS50943">
    <property type="entry name" value="HTH_CROC1"/>
    <property type="match status" value="1"/>
</dbReference>
<protein>
    <submittedName>
        <fullName evidence="3">Transcriptional regulator, XRE family</fullName>
    </submittedName>
</protein>
<dbReference type="eggNOG" id="COG1396">
    <property type="taxonomic scope" value="Bacteria"/>
</dbReference>
<evidence type="ECO:0000259" key="2">
    <source>
        <dbReference type="PROSITE" id="PS50943"/>
    </source>
</evidence>
<evidence type="ECO:0000313" key="3">
    <source>
        <dbReference type="EMBL" id="EFL52909.1"/>
    </source>
</evidence>
<dbReference type="SMART" id="SM00530">
    <property type="entry name" value="HTH_XRE"/>
    <property type="match status" value="1"/>
</dbReference>
<dbReference type="InterPro" id="IPR001387">
    <property type="entry name" value="Cro/C1-type_HTH"/>
</dbReference>
<evidence type="ECO:0000313" key="4">
    <source>
        <dbReference type="Proteomes" id="UP000006250"/>
    </source>
</evidence>
<dbReference type="PANTHER" id="PTHR46797:SF1">
    <property type="entry name" value="METHYLPHOSPHONATE SYNTHASE"/>
    <property type="match status" value="1"/>
</dbReference>
<dbReference type="PANTHER" id="PTHR46797">
    <property type="entry name" value="HTH-TYPE TRANSCRIPTIONAL REGULATOR"/>
    <property type="match status" value="1"/>
</dbReference>
<dbReference type="Pfam" id="PF01381">
    <property type="entry name" value="HTH_3"/>
    <property type="match status" value="1"/>
</dbReference>
<proteinExistence type="predicted"/>
<dbReference type="RefSeq" id="WP_005990835.1">
    <property type="nucleotide sequence ID" value="NZ_AECZ01000002.1"/>
</dbReference>
<keyword evidence="4" id="KW-1185">Reference proteome</keyword>
<sequence length="124" mass="13875">MSVQILEHEGRPAFALLPIEEYERLVAALEDAHDAATLEAFYRKLVSGEEETFPAEVADRLLAGEHPVRVLRSHRGMTLQQVADICGVTNAHISQIERGKRCMSTELLQKMAEALRVDIELLLP</sequence>
<name>E1JSE0_SOLFR</name>
<dbReference type="GO" id="GO:0003700">
    <property type="term" value="F:DNA-binding transcription factor activity"/>
    <property type="evidence" value="ECO:0007669"/>
    <property type="project" value="TreeGrafter"/>
</dbReference>
<dbReference type="CDD" id="cd00093">
    <property type="entry name" value="HTH_XRE"/>
    <property type="match status" value="1"/>
</dbReference>
<keyword evidence="1" id="KW-0238">DNA-binding</keyword>
<feature type="domain" description="HTH cro/C1-type" evidence="2">
    <location>
        <begin position="68"/>
        <end position="122"/>
    </location>
</feature>